<dbReference type="PROSITE" id="PS50110">
    <property type="entry name" value="RESPONSE_REGULATORY"/>
    <property type="match status" value="1"/>
</dbReference>
<organism evidence="8 9">
    <name type="scientific">Micromonospora deserti</name>
    <dbReference type="NCBI Taxonomy" id="2070366"/>
    <lineage>
        <taxon>Bacteria</taxon>
        <taxon>Bacillati</taxon>
        <taxon>Actinomycetota</taxon>
        <taxon>Actinomycetes</taxon>
        <taxon>Micromonosporales</taxon>
        <taxon>Micromonosporaceae</taxon>
        <taxon>Micromonospora</taxon>
    </lineage>
</organism>
<feature type="DNA-binding region" description="OmpR/PhoB-type" evidence="5">
    <location>
        <begin position="140"/>
        <end position="239"/>
    </location>
</feature>
<keyword evidence="1" id="KW-0597">Phosphoprotein</keyword>
<dbReference type="GO" id="GO:0000156">
    <property type="term" value="F:phosphorelay response regulator activity"/>
    <property type="evidence" value="ECO:0007669"/>
    <property type="project" value="TreeGrafter"/>
</dbReference>
<dbReference type="InterPro" id="IPR001789">
    <property type="entry name" value="Sig_transdc_resp-reg_receiver"/>
</dbReference>
<evidence type="ECO:0000256" key="5">
    <source>
        <dbReference type="PROSITE-ProRule" id="PRU01091"/>
    </source>
</evidence>
<accession>A0A2W2DFB0</accession>
<protein>
    <submittedName>
        <fullName evidence="8">Transcriptional regulator</fullName>
    </submittedName>
</protein>
<comment type="caution">
    <text evidence="4">Lacks conserved residue(s) required for the propagation of feature annotation.</text>
</comment>
<keyword evidence="3 5" id="KW-0238">DNA-binding</keyword>
<dbReference type="PANTHER" id="PTHR48111:SF40">
    <property type="entry name" value="PHOSPHATE REGULON TRANSCRIPTIONAL REGULATORY PROTEIN PHOB"/>
    <property type="match status" value="1"/>
</dbReference>
<dbReference type="OrthoDB" id="116118at2"/>
<sequence>MNNLVESTKGDHRSDGRFVLLVVDDDDAVGGELVERLTDHRIRGHHFPHAAEALLGAGALQPDAALVAAGLGTMSSIELVRLLADRAGIPTVVGIGDDDGPLAAAVLRAGATACVRRPYRAEEIIPILRGIRPGTAGTLDPPIELGGLKVNPATLEVHLHGTPVALPMKEFRLLYFFMTHADRTVTREQLLSAVWHGPSRESSNTLTVHIKRLRKRLNHHPDQPPIIVTVRGLGYRFVPPAAAVPAHSTTS</sequence>
<evidence type="ECO:0000259" key="7">
    <source>
        <dbReference type="PROSITE" id="PS51755"/>
    </source>
</evidence>
<dbReference type="SUPFAM" id="SSF52172">
    <property type="entry name" value="CheY-like"/>
    <property type="match status" value="1"/>
</dbReference>
<dbReference type="Gene3D" id="3.40.50.2300">
    <property type="match status" value="1"/>
</dbReference>
<dbReference type="EMBL" id="POUB01000006">
    <property type="protein sequence ID" value="PZG02599.1"/>
    <property type="molecule type" value="Genomic_DNA"/>
</dbReference>
<dbReference type="RefSeq" id="WP_111132382.1">
    <property type="nucleotide sequence ID" value="NZ_POUB01000006.1"/>
</dbReference>
<evidence type="ECO:0000256" key="2">
    <source>
        <dbReference type="ARBA" id="ARBA00023012"/>
    </source>
</evidence>
<keyword evidence="2" id="KW-0902">Two-component regulatory system</keyword>
<name>A0A2W2DFB0_9ACTN</name>
<dbReference type="FunFam" id="1.10.10.10:FF:000018">
    <property type="entry name" value="DNA-binding response regulator ResD"/>
    <property type="match status" value="1"/>
</dbReference>
<dbReference type="SMART" id="SM00862">
    <property type="entry name" value="Trans_reg_C"/>
    <property type="match status" value="1"/>
</dbReference>
<dbReference type="SUPFAM" id="SSF46894">
    <property type="entry name" value="C-terminal effector domain of the bipartite response regulators"/>
    <property type="match status" value="1"/>
</dbReference>
<feature type="domain" description="Response regulatory" evidence="6">
    <location>
        <begin position="19"/>
        <end position="132"/>
    </location>
</feature>
<dbReference type="AlphaFoldDB" id="A0A2W2DFB0"/>
<dbReference type="InterPro" id="IPR016032">
    <property type="entry name" value="Sig_transdc_resp-reg_C-effctor"/>
</dbReference>
<evidence type="ECO:0000259" key="6">
    <source>
        <dbReference type="PROSITE" id="PS50110"/>
    </source>
</evidence>
<dbReference type="InterPro" id="IPR011006">
    <property type="entry name" value="CheY-like_superfamily"/>
</dbReference>
<dbReference type="GO" id="GO:0000976">
    <property type="term" value="F:transcription cis-regulatory region binding"/>
    <property type="evidence" value="ECO:0007669"/>
    <property type="project" value="TreeGrafter"/>
</dbReference>
<evidence type="ECO:0000313" key="8">
    <source>
        <dbReference type="EMBL" id="PZG02599.1"/>
    </source>
</evidence>
<evidence type="ECO:0000256" key="3">
    <source>
        <dbReference type="ARBA" id="ARBA00023125"/>
    </source>
</evidence>
<dbReference type="GO" id="GO:0005829">
    <property type="term" value="C:cytosol"/>
    <property type="evidence" value="ECO:0007669"/>
    <property type="project" value="TreeGrafter"/>
</dbReference>
<dbReference type="InterPro" id="IPR036388">
    <property type="entry name" value="WH-like_DNA-bd_sf"/>
</dbReference>
<dbReference type="PROSITE" id="PS51755">
    <property type="entry name" value="OMPR_PHOB"/>
    <property type="match status" value="1"/>
</dbReference>
<reference evidence="8 9" key="1">
    <citation type="submission" date="2018-01" db="EMBL/GenBank/DDBJ databases">
        <title>Draft genome sequence of Salinispora sp. 13K206.</title>
        <authorList>
            <person name="Sahin N."/>
            <person name="Saygin H."/>
            <person name="Ay H."/>
        </authorList>
    </citation>
    <scope>NUCLEOTIDE SEQUENCE [LARGE SCALE GENOMIC DNA]</scope>
    <source>
        <strain evidence="8 9">13K206</strain>
    </source>
</reference>
<dbReference type="PANTHER" id="PTHR48111">
    <property type="entry name" value="REGULATOR OF RPOS"/>
    <property type="match status" value="1"/>
</dbReference>
<dbReference type="Gene3D" id="1.10.10.10">
    <property type="entry name" value="Winged helix-like DNA-binding domain superfamily/Winged helix DNA-binding domain"/>
    <property type="match status" value="1"/>
</dbReference>
<keyword evidence="9" id="KW-1185">Reference proteome</keyword>
<feature type="domain" description="OmpR/PhoB-type" evidence="7">
    <location>
        <begin position="140"/>
        <end position="239"/>
    </location>
</feature>
<dbReference type="InterPro" id="IPR001867">
    <property type="entry name" value="OmpR/PhoB-type_DNA-bd"/>
</dbReference>
<dbReference type="GO" id="GO:0006355">
    <property type="term" value="P:regulation of DNA-templated transcription"/>
    <property type="evidence" value="ECO:0007669"/>
    <property type="project" value="InterPro"/>
</dbReference>
<evidence type="ECO:0000313" key="9">
    <source>
        <dbReference type="Proteomes" id="UP000248749"/>
    </source>
</evidence>
<evidence type="ECO:0000256" key="1">
    <source>
        <dbReference type="ARBA" id="ARBA00022553"/>
    </source>
</evidence>
<gene>
    <name evidence="8" type="ORF">C1I99_01725</name>
</gene>
<dbReference type="CDD" id="cd00383">
    <property type="entry name" value="trans_reg_C"/>
    <property type="match status" value="1"/>
</dbReference>
<dbReference type="GO" id="GO:0032993">
    <property type="term" value="C:protein-DNA complex"/>
    <property type="evidence" value="ECO:0007669"/>
    <property type="project" value="TreeGrafter"/>
</dbReference>
<evidence type="ECO:0000256" key="4">
    <source>
        <dbReference type="PROSITE-ProRule" id="PRU00169"/>
    </source>
</evidence>
<comment type="caution">
    <text evidence="8">The sequence shown here is derived from an EMBL/GenBank/DDBJ whole genome shotgun (WGS) entry which is preliminary data.</text>
</comment>
<dbReference type="InterPro" id="IPR039420">
    <property type="entry name" value="WalR-like"/>
</dbReference>
<proteinExistence type="predicted"/>
<dbReference type="Proteomes" id="UP000248749">
    <property type="component" value="Unassembled WGS sequence"/>
</dbReference>
<dbReference type="Pfam" id="PF00486">
    <property type="entry name" value="Trans_reg_C"/>
    <property type="match status" value="1"/>
</dbReference>